<organism evidence="3 4">
    <name type="scientific">Brevibacterium siliguriense</name>
    <dbReference type="NCBI Taxonomy" id="1136497"/>
    <lineage>
        <taxon>Bacteria</taxon>
        <taxon>Bacillati</taxon>
        <taxon>Actinomycetota</taxon>
        <taxon>Actinomycetes</taxon>
        <taxon>Micrococcales</taxon>
        <taxon>Brevibacteriaceae</taxon>
        <taxon>Brevibacterium</taxon>
    </lineage>
</organism>
<gene>
    <name evidence="3" type="ORF">SAMN04489752_0655</name>
</gene>
<keyword evidence="3" id="KW-0808">Transferase</keyword>
<dbReference type="InterPro" id="IPR022300">
    <property type="entry name" value="PPK2-rel_1"/>
</dbReference>
<dbReference type="GO" id="GO:0006797">
    <property type="term" value="P:polyphosphate metabolic process"/>
    <property type="evidence" value="ECO:0007669"/>
    <property type="project" value="InterPro"/>
</dbReference>
<keyword evidence="4" id="KW-1185">Reference proteome</keyword>
<dbReference type="STRING" id="1136497.SAMN04489752_0655"/>
<reference evidence="4" key="1">
    <citation type="submission" date="2016-10" db="EMBL/GenBank/DDBJ databases">
        <authorList>
            <person name="Varghese N."/>
            <person name="Submissions S."/>
        </authorList>
    </citation>
    <scope>NUCLEOTIDE SEQUENCE [LARGE SCALE GENOMIC DNA]</scope>
    <source>
        <strain evidence="4">DSM 23676</strain>
    </source>
</reference>
<dbReference type="GO" id="GO:0016776">
    <property type="term" value="F:phosphotransferase activity, phosphate group as acceptor"/>
    <property type="evidence" value="ECO:0007669"/>
    <property type="project" value="InterPro"/>
</dbReference>
<feature type="domain" description="Polyphosphate kinase-2-related" evidence="2">
    <location>
        <begin position="50"/>
        <end position="277"/>
    </location>
</feature>
<evidence type="ECO:0000259" key="2">
    <source>
        <dbReference type="Pfam" id="PF03976"/>
    </source>
</evidence>
<dbReference type="AlphaFoldDB" id="A0A1H1N7L3"/>
<evidence type="ECO:0000313" key="3">
    <source>
        <dbReference type="EMBL" id="SDR95101.1"/>
    </source>
</evidence>
<dbReference type="PANTHER" id="PTHR34383:SF3">
    <property type="entry name" value="POLYPHOSPHATE:AMP PHOSPHOTRANSFERASE"/>
    <property type="match status" value="1"/>
</dbReference>
<protein>
    <submittedName>
        <fullName evidence="3">Polyphosphate:nucleotide phosphotransferase, PPK2 family</fullName>
    </submittedName>
</protein>
<dbReference type="InterPro" id="IPR022488">
    <property type="entry name" value="PPK2-related"/>
</dbReference>
<dbReference type="Proteomes" id="UP000199597">
    <property type="component" value="Chromosome I"/>
</dbReference>
<accession>A0A1H1N7L3</accession>
<dbReference type="EMBL" id="LT629766">
    <property type="protein sequence ID" value="SDR95101.1"/>
    <property type="molecule type" value="Genomic_DNA"/>
</dbReference>
<proteinExistence type="predicted"/>
<name>A0A1H1N7L3_9MICO</name>
<dbReference type="PANTHER" id="PTHR34383">
    <property type="entry name" value="POLYPHOSPHATE:AMP PHOSPHOTRANSFERASE-RELATED"/>
    <property type="match status" value="1"/>
</dbReference>
<evidence type="ECO:0000256" key="1">
    <source>
        <dbReference type="SAM" id="MobiDB-lite"/>
    </source>
</evidence>
<sequence>MDAAFPTWKNERMSEPRSNWTTDPAPLLSVGEGFRLGGVDPDSTPGYDGDKKSGKSDLAALSAELSDLQERLFAAHHDDDSGPAVLLVLQAMDTAGKGGIVRHVVGAVDPQGVELAAFKKPTDEELAHDFLWRIRPRVPGPGMIGVFDRSHYEDVLIGRVRELADDSELDRRYSAINDFEAELVAAGVRIIKVMLHISPDEQRERLAERLDRPDKYWKYNPGDVDERLLWPDYMDAYQAVFDRTSTEAAPWFVVPANRKWYARLAVQRLLLDTLRDIDPRWPTADFDVEVEKRRLAES</sequence>
<feature type="region of interest" description="Disordered" evidence="1">
    <location>
        <begin position="1"/>
        <end position="55"/>
    </location>
</feature>
<dbReference type="NCBIfam" id="TIGR03709">
    <property type="entry name" value="PPK2_rel_1"/>
    <property type="match status" value="1"/>
</dbReference>
<evidence type="ECO:0000313" key="4">
    <source>
        <dbReference type="Proteomes" id="UP000199597"/>
    </source>
</evidence>
<dbReference type="InterPro" id="IPR027417">
    <property type="entry name" value="P-loop_NTPase"/>
</dbReference>
<dbReference type="Pfam" id="PF03976">
    <property type="entry name" value="PPK2"/>
    <property type="match status" value="1"/>
</dbReference>
<dbReference type="SUPFAM" id="SSF52540">
    <property type="entry name" value="P-loop containing nucleoside triphosphate hydrolases"/>
    <property type="match status" value="1"/>
</dbReference>
<dbReference type="Gene3D" id="3.40.50.300">
    <property type="entry name" value="P-loop containing nucleotide triphosphate hydrolases"/>
    <property type="match status" value="1"/>
</dbReference>